<dbReference type="GO" id="GO:1990050">
    <property type="term" value="F:phosphatidic acid transfer activity"/>
    <property type="evidence" value="ECO:0000318"/>
    <property type="project" value="GO_Central"/>
</dbReference>
<evidence type="ECO:0000313" key="3">
    <source>
        <dbReference type="Proteomes" id="UP000001554"/>
    </source>
</evidence>
<reference evidence="3" key="1">
    <citation type="journal article" date="2020" name="Nat. Ecol. Evol.">
        <title>Deeply conserved synteny resolves early events in vertebrate evolution.</title>
        <authorList>
            <person name="Simakov O."/>
            <person name="Marletaz F."/>
            <person name="Yue J.X."/>
            <person name="O'Connell B."/>
            <person name="Jenkins J."/>
            <person name="Brandt A."/>
            <person name="Calef R."/>
            <person name="Tung C.H."/>
            <person name="Huang T.K."/>
            <person name="Schmutz J."/>
            <person name="Satoh N."/>
            <person name="Yu J.K."/>
            <person name="Putnam N.H."/>
            <person name="Green R.E."/>
            <person name="Rokhsar D.S."/>
        </authorList>
    </citation>
    <scope>NUCLEOTIDE SEQUENCE [LARGE SCALE GENOMIC DNA]</scope>
    <source>
        <strain evidence="3">S238N-H82</strain>
    </source>
</reference>
<dbReference type="InterPro" id="IPR006797">
    <property type="entry name" value="PRELI/MSF1_dom"/>
</dbReference>
<accession>A0A9J7KK88</accession>
<dbReference type="InterPro" id="IPR037365">
    <property type="entry name" value="Slowmo/Ups"/>
</dbReference>
<evidence type="ECO:0000256" key="1">
    <source>
        <dbReference type="SAM" id="MobiDB-lite"/>
    </source>
</evidence>
<dbReference type="GeneID" id="118406797"/>
<dbReference type="OMA" id="CRNVVPE"/>
<keyword evidence="3" id="KW-1185">Reference proteome</keyword>
<feature type="region of interest" description="Disordered" evidence="1">
    <location>
        <begin position="173"/>
        <end position="200"/>
    </location>
</feature>
<dbReference type="PANTHER" id="PTHR11158">
    <property type="entry name" value="MSF1/PX19 RELATED"/>
    <property type="match status" value="1"/>
</dbReference>
<evidence type="ECO:0000259" key="2">
    <source>
        <dbReference type="PROSITE" id="PS50904"/>
    </source>
</evidence>
<gene>
    <name evidence="4" type="primary">LOC118406797</name>
</gene>
<dbReference type="GO" id="GO:0015914">
    <property type="term" value="P:phospholipid transport"/>
    <property type="evidence" value="ECO:0000318"/>
    <property type="project" value="GO_Central"/>
</dbReference>
<protein>
    <submittedName>
        <fullName evidence="4">PRELI domain-containing protein 2-like</fullName>
    </submittedName>
</protein>
<organism evidence="3 4">
    <name type="scientific">Branchiostoma floridae</name>
    <name type="common">Florida lancelet</name>
    <name type="synonym">Amphioxus</name>
    <dbReference type="NCBI Taxonomy" id="7739"/>
    <lineage>
        <taxon>Eukaryota</taxon>
        <taxon>Metazoa</taxon>
        <taxon>Chordata</taxon>
        <taxon>Cephalochordata</taxon>
        <taxon>Leptocardii</taxon>
        <taxon>Amphioxiformes</taxon>
        <taxon>Branchiostomatidae</taxon>
        <taxon>Branchiostoma</taxon>
    </lineage>
</organism>
<proteinExistence type="predicted"/>
<evidence type="ECO:0000313" key="4">
    <source>
        <dbReference type="RefSeq" id="XP_035663028.1"/>
    </source>
</evidence>
<dbReference type="OrthoDB" id="407630at2759"/>
<dbReference type="PROSITE" id="PS50904">
    <property type="entry name" value="PRELI_MSF1"/>
    <property type="match status" value="1"/>
</dbReference>
<dbReference type="GO" id="GO:0005758">
    <property type="term" value="C:mitochondrial intermembrane space"/>
    <property type="evidence" value="ECO:0000318"/>
    <property type="project" value="GO_Central"/>
</dbReference>
<reference evidence="4" key="2">
    <citation type="submission" date="2025-08" db="UniProtKB">
        <authorList>
            <consortium name="RefSeq"/>
        </authorList>
    </citation>
    <scope>IDENTIFICATION</scope>
    <source>
        <strain evidence="4">S238N-H82</strain>
        <tissue evidence="4">Testes</tissue>
    </source>
</reference>
<dbReference type="AlphaFoldDB" id="A0A9J7KK88"/>
<sequence length="200" mass="22763">MVLGLDVFHVFKYPADKVIKTHLSKYPTPKEKFVESITTVEESVDSVSGVEYRKKLATCTNVVPKFLRRLGLLNVPAIILEEESWYYRRQSTAKLSSRMLTWENLAQLREESEFRPSPENPNWTEFRMRGTISITGVGPFGAILEYYAQVFLRGGGKKSIRIMEELLRERYGEGASRSSKPSSNKCILPNTTGQSHHSVS</sequence>
<dbReference type="Proteomes" id="UP000001554">
    <property type="component" value="Chromosome 19"/>
</dbReference>
<name>A0A9J7KK88_BRAFL</name>
<feature type="compositionally biased region" description="Polar residues" evidence="1">
    <location>
        <begin position="176"/>
        <end position="200"/>
    </location>
</feature>
<feature type="domain" description="PRELI/MSF1" evidence="2">
    <location>
        <begin position="1"/>
        <end position="175"/>
    </location>
</feature>
<dbReference type="KEGG" id="bfo:118406797"/>
<dbReference type="Pfam" id="PF04707">
    <property type="entry name" value="PRELI"/>
    <property type="match status" value="1"/>
</dbReference>
<dbReference type="RefSeq" id="XP_035663028.1">
    <property type="nucleotide sequence ID" value="XM_035807135.1"/>
</dbReference>